<sequence length="374" mass="40189">MGWERRGELPTFPFAQQKADGSNPSSRGNAAHLITLASECNDLLATVQGVKRALHSTRRQIKISNSVLPSIINQADVSSLVRDLFPGPAGDAPVQDPNKSPDFPPVAKPESSGLQSSIKDAESREESLSQSSEDSLHPKIKTTSSNVPDKQNSEVCSKTSEASERNLFTSSESVNAEGRNTVTDRELNSSSGSSELKAPEDGKAESPHQNEANETPVQRNDVDAGGNHGVLQRAVSRSPSSPSSCNYPSNNLWDTGVKQQNGGLSPNHVSSLYLGVNGRAERGTSFFNEEDEDTQDNDTDTAEESADPYKNCEHNLLVHVQKVHTDIEQQLEGLEARILGEETVGSCVCGRGGVCCKIGIELPLSTNFNILVPQ</sequence>
<gene>
    <name evidence="2" type="ORF">ElyMa_005445800</name>
</gene>
<evidence type="ECO:0000313" key="2">
    <source>
        <dbReference type="EMBL" id="GFR62067.1"/>
    </source>
</evidence>
<feature type="region of interest" description="Disordered" evidence="1">
    <location>
        <begin position="87"/>
        <end position="264"/>
    </location>
</feature>
<proteinExistence type="predicted"/>
<keyword evidence="3" id="KW-1185">Reference proteome</keyword>
<feature type="compositionally biased region" description="Basic and acidic residues" evidence="1">
    <location>
        <begin position="197"/>
        <end position="208"/>
    </location>
</feature>
<feature type="compositionally biased region" description="Polar residues" evidence="1">
    <location>
        <begin position="141"/>
        <end position="181"/>
    </location>
</feature>
<evidence type="ECO:0000256" key="1">
    <source>
        <dbReference type="SAM" id="MobiDB-lite"/>
    </source>
</evidence>
<evidence type="ECO:0000313" key="3">
    <source>
        <dbReference type="Proteomes" id="UP000762676"/>
    </source>
</evidence>
<name>A0AAV4EM33_9GAST</name>
<feature type="region of interest" description="Disordered" evidence="1">
    <location>
        <begin position="286"/>
        <end position="306"/>
    </location>
</feature>
<dbReference type="EMBL" id="BMAT01010866">
    <property type="protein sequence ID" value="GFR62067.1"/>
    <property type="molecule type" value="Genomic_DNA"/>
</dbReference>
<protein>
    <submittedName>
        <fullName evidence="2">Uncharacterized protein</fullName>
    </submittedName>
</protein>
<feature type="region of interest" description="Disordered" evidence="1">
    <location>
        <begin position="1"/>
        <end position="27"/>
    </location>
</feature>
<reference evidence="2 3" key="1">
    <citation type="journal article" date="2021" name="Elife">
        <title>Chloroplast acquisition without the gene transfer in kleptoplastic sea slugs, Plakobranchus ocellatus.</title>
        <authorList>
            <person name="Maeda T."/>
            <person name="Takahashi S."/>
            <person name="Yoshida T."/>
            <person name="Shimamura S."/>
            <person name="Takaki Y."/>
            <person name="Nagai Y."/>
            <person name="Toyoda A."/>
            <person name="Suzuki Y."/>
            <person name="Arimoto A."/>
            <person name="Ishii H."/>
            <person name="Satoh N."/>
            <person name="Nishiyama T."/>
            <person name="Hasebe M."/>
            <person name="Maruyama T."/>
            <person name="Minagawa J."/>
            <person name="Obokata J."/>
            <person name="Shigenobu S."/>
        </authorList>
    </citation>
    <scope>NUCLEOTIDE SEQUENCE [LARGE SCALE GENOMIC DNA]</scope>
</reference>
<comment type="caution">
    <text evidence="2">The sequence shown here is derived from an EMBL/GenBank/DDBJ whole genome shotgun (WGS) entry which is preliminary data.</text>
</comment>
<accession>A0AAV4EM33</accession>
<organism evidence="2 3">
    <name type="scientific">Elysia marginata</name>
    <dbReference type="NCBI Taxonomy" id="1093978"/>
    <lineage>
        <taxon>Eukaryota</taxon>
        <taxon>Metazoa</taxon>
        <taxon>Spiralia</taxon>
        <taxon>Lophotrochozoa</taxon>
        <taxon>Mollusca</taxon>
        <taxon>Gastropoda</taxon>
        <taxon>Heterobranchia</taxon>
        <taxon>Euthyneura</taxon>
        <taxon>Panpulmonata</taxon>
        <taxon>Sacoglossa</taxon>
        <taxon>Placobranchoidea</taxon>
        <taxon>Plakobranchidae</taxon>
        <taxon>Elysia</taxon>
    </lineage>
</organism>
<feature type="compositionally biased region" description="Low complexity" evidence="1">
    <location>
        <begin position="236"/>
        <end position="251"/>
    </location>
</feature>
<dbReference type="Proteomes" id="UP000762676">
    <property type="component" value="Unassembled WGS sequence"/>
</dbReference>
<feature type="compositionally biased region" description="Polar residues" evidence="1">
    <location>
        <begin position="209"/>
        <end position="218"/>
    </location>
</feature>
<dbReference type="AlphaFoldDB" id="A0AAV4EM33"/>
<feature type="compositionally biased region" description="Acidic residues" evidence="1">
    <location>
        <begin position="288"/>
        <end position="306"/>
    </location>
</feature>